<accession>A0A226DRN8</accession>
<keyword evidence="1" id="KW-0472">Membrane</keyword>
<keyword evidence="1" id="KW-0812">Transmembrane</keyword>
<sequence length="503" mass="56341">MGVTPLMWTALDKHAFFYKHTWMTTAGWDPVKNQLEFYPMSKMTKKLIPYCINTFILIPLGILCCVSILMLKLFTAAPIPLMDILVSGGICLTVITTQILEAVFLFGGANVCIESLDKGCNNILPRDPNGLETYLNSYAALRIIILIAEIEIGTIISTFMGIGMMLCIVFNYGSINLQTILPMSIYVYCPVLAIIVPGAIKVMLPMIVDIYENGKLFVESWKYLLAKTEKKKYLVRRHTWMTTVGWDPVKKTSGISPHLQKLIPYCIDTFVVIPLAIFCCVSILMLKLFSTAQIPLVDILSSGGIGLIVITALILEVVFLCGGTNVVHCTTPSKPKHLDYLGIFLNFAVQIIEVIPFLGMVAFIYFGLDPVYLAQNHVSANILNNWNPSLFEKRLSALQGYLSLRDGGLLLIKILQMCIETLDIRYKKILLRDPMQVEKYLNFYTALRIIILIAEIGTVISTFMAFGMMLCIICNYASIKLHMVLPMFVCFLSGGRNHCTRCN</sequence>
<gene>
    <name evidence="2" type="ORF">Fcan01_16836</name>
</gene>
<feature type="transmembrane region" description="Helical" evidence="1">
    <location>
        <begin position="185"/>
        <end position="204"/>
    </location>
</feature>
<feature type="transmembrane region" description="Helical" evidence="1">
    <location>
        <begin position="262"/>
        <end position="285"/>
    </location>
</feature>
<keyword evidence="1" id="KW-1133">Transmembrane helix</keyword>
<feature type="transmembrane region" description="Helical" evidence="1">
    <location>
        <begin position="305"/>
        <end position="328"/>
    </location>
</feature>
<feature type="transmembrane region" description="Helical" evidence="1">
    <location>
        <begin position="47"/>
        <end position="72"/>
    </location>
</feature>
<evidence type="ECO:0000313" key="3">
    <source>
        <dbReference type="Proteomes" id="UP000198287"/>
    </source>
</evidence>
<evidence type="ECO:0000256" key="1">
    <source>
        <dbReference type="SAM" id="Phobius"/>
    </source>
</evidence>
<comment type="caution">
    <text evidence="2">The sequence shown here is derived from an EMBL/GenBank/DDBJ whole genome shotgun (WGS) entry which is preliminary data.</text>
</comment>
<keyword evidence="3" id="KW-1185">Reference proteome</keyword>
<proteinExistence type="predicted"/>
<feature type="transmembrane region" description="Helical" evidence="1">
    <location>
        <begin position="340"/>
        <end position="366"/>
    </location>
</feature>
<dbReference type="Proteomes" id="UP000198287">
    <property type="component" value="Unassembled WGS sequence"/>
</dbReference>
<reference evidence="2 3" key="1">
    <citation type="submission" date="2015-12" db="EMBL/GenBank/DDBJ databases">
        <title>The genome of Folsomia candida.</title>
        <authorList>
            <person name="Faddeeva A."/>
            <person name="Derks M.F."/>
            <person name="Anvar Y."/>
            <person name="Smit S."/>
            <person name="Van Straalen N."/>
            <person name="Roelofs D."/>
        </authorList>
    </citation>
    <scope>NUCLEOTIDE SEQUENCE [LARGE SCALE GENOMIC DNA]</scope>
    <source>
        <strain evidence="2 3">VU population</strain>
        <tissue evidence="2">Whole body</tissue>
    </source>
</reference>
<dbReference type="AlphaFoldDB" id="A0A226DRN8"/>
<evidence type="ECO:0000313" key="2">
    <source>
        <dbReference type="EMBL" id="OXA47873.1"/>
    </source>
</evidence>
<feature type="transmembrane region" description="Helical" evidence="1">
    <location>
        <begin position="84"/>
        <end position="106"/>
    </location>
</feature>
<dbReference type="EMBL" id="LNIX01000012">
    <property type="protein sequence ID" value="OXA47873.1"/>
    <property type="molecule type" value="Genomic_DNA"/>
</dbReference>
<organism evidence="2 3">
    <name type="scientific">Folsomia candida</name>
    <name type="common">Springtail</name>
    <dbReference type="NCBI Taxonomy" id="158441"/>
    <lineage>
        <taxon>Eukaryota</taxon>
        <taxon>Metazoa</taxon>
        <taxon>Ecdysozoa</taxon>
        <taxon>Arthropoda</taxon>
        <taxon>Hexapoda</taxon>
        <taxon>Collembola</taxon>
        <taxon>Entomobryomorpha</taxon>
        <taxon>Isotomoidea</taxon>
        <taxon>Isotomidae</taxon>
        <taxon>Proisotominae</taxon>
        <taxon>Folsomia</taxon>
    </lineage>
</organism>
<feature type="transmembrane region" description="Helical" evidence="1">
    <location>
        <begin position="449"/>
        <end position="477"/>
    </location>
</feature>
<feature type="transmembrane region" description="Helical" evidence="1">
    <location>
        <begin position="152"/>
        <end position="173"/>
    </location>
</feature>
<protein>
    <submittedName>
        <fullName evidence="2">Uncharacterized protein</fullName>
    </submittedName>
</protein>
<name>A0A226DRN8_FOLCA</name>